<dbReference type="UniPathway" id="UPA00094"/>
<dbReference type="OrthoDB" id="9811735at2"/>
<organism evidence="10 11">
    <name type="scientific">Listeria fleischmannii 1991</name>
    <dbReference type="NCBI Taxonomy" id="1430899"/>
    <lineage>
        <taxon>Bacteria</taxon>
        <taxon>Bacillati</taxon>
        <taxon>Bacillota</taxon>
        <taxon>Bacilli</taxon>
        <taxon>Bacillales</taxon>
        <taxon>Listeriaceae</taxon>
        <taxon>Listeria</taxon>
    </lineage>
</organism>
<evidence type="ECO:0000256" key="1">
    <source>
        <dbReference type="ARBA" id="ARBA00005194"/>
    </source>
</evidence>
<evidence type="ECO:0000256" key="4">
    <source>
        <dbReference type="ARBA" id="ARBA00022832"/>
    </source>
</evidence>
<dbReference type="InterPro" id="IPR001249">
    <property type="entry name" value="AcCoA_biotinCC"/>
</dbReference>
<dbReference type="GO" id="GO:0009317">
    <property type="term" value="C:acetyl-CoA carboxylase complex"/>
    <property type="evidence" value="ECO:0007669"/>
    <property type="project" value="InterPro"/>
</dbReference>
<evidence type="ECO:0000256" key="5">
    <source>
        <dbReference type="ARBA" id="ARBA00023098"/>
    </source>
</evidence>
<dbReference type="Pfam" id="PF00364">
    <property type="entry name" value="Biotin_lipoyl"/>
    <property type="match status" value="1"/>
</dbReference>
<dbReference type="Proteomes" id="UP000052258">
    <property type="component" value="Unassembled WGS sequence"/>
</dbReference>
<dbReference type="PROSITE" id="PS50968">
    <property type="entry name" value="BIOTINYL_LIPOYL"/>
    <property type="match status" value="1"/>
</dbReference>
<evidence type="ECO:0000256" key="3">
    <source>
        <dbReference type="ARBA" id="ARBA00022516"/>
    </source>
</evidence>
<dbReference type="EMBL" id="AZHO01000007">
    <property type="protein sequence ID" value="KMT60603.1"/>
    <property type="molecule type" value="Genomic_DNA"/>
</dbReference>
<feature type="domain" description="Lipoyl-binding" evidence="9">
    <location>
        <begin position="80"/>
        <end position="156"/>
    </location>
</feature>
<dbReference type="SUPFAM" id="SSF51230">
    <property type="entry name" value="Single hybrid motif"/>
    <property type="match status" value="1"/>
</dbReference>
<comment type="function">
    <text evidence="8">This protein is a component of the acetyl coenzyme A carboxylase complex; first, biotin carboxylase catalyzes the carboxylation of the carrier protein and then the transcarboxylase transfers the carboxyl group to form malonyl-CoA.</text>
</comment>
<evidence type="ECO:0000259" key="9">
    <source>
        <dbReference type="PROSITE" id="PS50968"/>
    </source>
</evidence>
<dbReference type="InterPro" id="IPR000089">
    <property type="entry name" value="Biotin_lipoyl"/>
</dbReference>
<evidence type="ECO:0000256" key="7">
    <source>
        <dbReference type="ARBA" id="ARBA00023267"/>
    </source>
</evidence>
<dbReference type="GO" id="GO:0006633">
    <property type="term" value="P:fatty acid biosynthetic process"/>
    <property type="evidence" value="ECO:0007669"/>
    <property type="project" value="UniProtKB-UniPathway"/>
</dbReference>
<dbReference type="PANTHER" id="PTHR45266:SF3">
    <property type="entry name" value="OXALOACETATE DECARBOXYLASE ALPHA CHAIN"/>
    <property type="match status" value="1"/>
</dbReference>
<gene>
    <name evidence="10" type="ORF">X560_0731</name>
</gene>
<dbReference type="PANTHER" id="PTHR45266">
    <property type="entry name" value="OXALOACETATE DECARBOXYLASE ALPHA CHAIN"/>
    <property type="match status" value="1"/>
</dbReference>
<reference evidence="10 11" key="1">
    <citation type="journal article" date="2015" name="Genome Biol. Evol.">
        <title>Comparative Genomics of Listeria Sensu Lato: Genus-Wide Differences in Evolutionary Dynamics and the Progressive Gain of Complex, Potentially Pathogenicity-Related Traits through Lateral Gene Transfer.</title>
        <authorList>
            <person name="Chiara M."/>
            <person name="Caruso M."/>
            <person name="D'Erchia A.M."/>
            <person name="Manzari C."/>
            <person name="Fraccalvieri R."/>
            <person name="Goffredo E."/>
            <person name="Latorre L."/>
            <person name="Miccolupo A."/>
            <person name="Padalino I."/>
            <person name="Santagada G."/>
            <person name="Chiocco D."/>
            <person name="Pesole G."/>
            <person name="Horner D.S."/>
            <person name="Parisi A."/>
        </authorList>
    </citation>
    <scope>NUCLEOTIDE SEQUENCE [LARGE SCALE GENOMIC DNA]</scope>
    <source>
        <strain evidence="10 11">1991</strain>
    </source>
</reference>
<evidence type="ECO:0000256" key="8">
    <source>
        <dbReference type="RuleBase" id="RU364072"/>
    </source>
</evidence>
<dbReference type="RefSeq" id="WP_007474314.1">
    <property type="nucleotide sequence ID" value="NZ_KQ130610.1"/>
</dbReference>
<keyword evidence="6 8" id="KW-0275">Fatty acid biosynthesis</keyword>
<name>A0A0J8GIL1_9LIST</name>
<comment type="caution">
    <text evidence="10">The sequence shown here is derived from an EMBL/GenBank/DDBJ whole genome shotgun (WGS) entry which is preliminary data.</text>
</comment>
<dbReference type="NCBIfam" id="TIGR00531">
    <property type="entry name" value="BCCP"/>
    <property type="match status" value="1"/>
</dbReference>
<proteinExistence type="predicted"/>
<dbReference type="PROSITE" id="PS00188">
    <property type="entry name" value="BIOTIN"/>
    <property type="match status" value="1"/>
</dbReference>
<dbReference type="Gene3D" id="2.40.50.100">
    <property type="match status" value="1"/>
</dbReference>
<dbReference type="InterPro" id="IPR050709">
    <property type="entry name" value="Biotin_Carboxyl_Carrier/Decarb"/>
</dbReference>
<evidence type="ECO:0000256" key="2">
    <source>
        <dbReference type="ARBA" id="ARBA00017562"/>
    </source>
</evidence>
<protein>
    <recommendedName>
        <fullName evidence="2 8">Biotin carboxyl carrier protein of acetyl-CoA carboxylase</fullName>
    </recommendedName>
</protein>
<evidence type="ECO:0000313" key="11">
    <source>
        <dbReference type="Proteomes" id="UP000052258"/>
    </source>
</evidence>
<evidence type="ECO:0000256" key="6">
    <source>
        <dbReference type="ARBA" id="ARBA00023160"/>
    </source>
</evidence>
<comment type="pathway">
    <text evidence="1 8">Lipid metabolism; fatty acid biosynthesis.</text>
</comment>
<accession>A0A0J8GIL1</accession>
<keyword evidence="7 8" id="KW-0092">Biotin</keyword>
<evidence type="ECO:0000313" key="10">
    <source>
        <dbReference type="EMBL" id="KMT60603.1"/>
    </source>
</evidence>
<dbReference type="CDD" id="cd06850">
    <property type="entry name" value="biotinyl_domain"/>
    <property type="match status" value="1"/>
</dbReference>
<sequence length="158" mass="17143">MLSFDDIKQLITLIDDSNLNEFELDQEGTKLSIKKNSEVVTFTPSEKEHATSPEIAKQVVVAEQVETPVVAEAPSNATDLEVITSPMVGTFYASGSPGEPPFVEIGSQVSNNTVVCVVEAMKLFNEITADLNGEIAEILVSNGELVEFGQPLFKVRKK</sequence>
<dbReference type="GO" id="GO:0003989">
    <property type="term" value="F:acetyl-CoA carboxylase activity"/>
    <property type="evidence" value="ECO:0007669"/>
    <property type="project" value="InterPro"/>
</dbReference>
<dbReference type="PRINTS" id="PR01071">
    <property type="entry name" value="ACOABIOTINCC"/>
</dbReference>
<dbReference type="InterPro" id="IPR001882">
    <property type="entry name" value="Biotin_BS"/>
</dbReference>
<keyword evidence="11" id="KW-1185">Reference proteome</keyword>
<keyword evidence="5 8" id="KW-0443">Lipid metabolism</keyword>
<dbReference type="PATRIC" id="fig|1430899.3.peg.756"/>
<dbReference type="InterPro" id="IPR011053">
    <property type="entry name" value="Single_hybrid_motif"/>
</dbReference>
<keyword evidence="3 8" id="KW-0444">Lipid biosynthesis</keyword>
<dbReference type="AlphaFoldDB" id="A0A0J8GIL1"/>
<keyword evidence="4 8" id="KW-0276">Fatty acid metabolism</keyword>